<dbReference type="EMBL" id="ML121550">
    <property type="protein sequence ID" value="RPB22706.1"/>
    <property type="molecule type" value="Genomic_DNA"/>
</dbReference>
<evidence type="ECO:0000256" key="1">
    <source>
        <dbReference type="SAM" id="MobiDB-lite"/>
    </source>
</evidence>
<dbReference type="InterPro" id="IPR008949">
    <property type="entry name" value="Isoprenoid_synthase_dom_sf"/>
</dbReference>
<keyword evidence="3" id="KW-1185">Reference proteome</keyword>
<dbReference type="Gene3D" id="1.10.600.10">
    <property type="entry name" value="Farnesyl Diphosphate Synthase"/>
    <property type="match status" value="1"/>
</dbReference>
<proteinExistence type="predicted"/>
<evidence type="ECO:0008006" key="4">
    <source>
        <dbReference type="Google" id="ProtNLM"/>
    </source>
</evidence>
<reference evidence="2 3" key="1">
    <citation type="journal article" date="2018" name="Nat. Ecol. Evol.">
        <title>Pezizomycetes genomes reveal the molecular basis of ectomycorrhizal truffle lifestyle.</title>
        <authorList>
            <person name="Murat C."/>
            <person name="Payen T."/>
            <person name="Noel B."/>
            <person name="Kuo A."/>
            <person name="Morin E."/>
            <person name="Chen J."/>
            <person name="Kohler A."/>
            <person name="Krizsan K."/>
            <person name="Balestrini R."/>
            <person name="Da Silva C."/>
            <person name="Montanini B."/>
            <person name="Hainaut M."/>
            <person name="Levati E."/>
            <person name="Barry K.W."/>
            <person name="Belfiori B."/>
            <person name="Cichocki N."/>
            <person name="Clum A."/>
            <person name="Dockter R.B."/>
            <person name="Fauchery L."/>
            <person name="Guy J."/>
            <person name="Iotti M."/>
            <person name="Le Tacon F."/>
            <person name="Lindquist E.A."/>
            <person name="Lipzen A."/>
            <person name="Malagnac F."/>
            <person name="Mello A."/>
            <person name="Molinier V."/>
            <person name="Miyauchi S."/>
            <person name="Poulain J."/>
            <person name="Riccioni C."/>
            <person name="Rubini A."/>
            <person name="Sitrit Y."/>
            <person name="Splivallo R."/>
            <person name="Traeger S."/>
            <person name="Wang M."/>
            <person name="Zifcakova L."/>
            <person name="Wipf D."/>
            <person name="Zambonelli A."/>
            <person name="Paolocci F."/>
            <person name="Nowrousian M."/>
            <person name="Ottonello S."/>
            <person name="Baldrian P."/>
            <person name="Spatafora J.W."/>
            <person name="Henrissat B."/>
            <person name="Nagy L.G."/>
            <person name="Aury J.M."/>
            <person name="Wincker P."/>
            <person name="Grigoriev I.V."/>
            <person name="Bonfante P."/>
            <person name="Martin F.M."/>
        </authorList>
    </citation>
    <scope>NUCLEOTIDE SEQUENCE [LARGE SCALE GENOMIC DNA]</scope>
    <source>
        <strain evidence="2 3">ATCC MYA-4762</strain>
    </source>
</reference>
<evidence type="ECO:0000313" key="3">
    <source>
        <dbReference type="Proteomes" id="UP000267821"/>
    </source>
</evidence>
<organism evidence="2 3">
    <name type="scientific">Terfezia boudieri ATCC MYA-4762</name>
    <dbReference type="NCBI Taxonomy" id="1051890"/>
    <lineage>
        <taxon>Eukaryota</taxon>
        <taxon>Fungi</taxon>
        <taxon>Dikarya</taxon>
        <taxon>Ascomycota</taxon>
        <taxon>Pezizomycotina</taxon>
        <taxon>Pezizomycetes</taxon>
        <taxon>Pezizales</taxon>
        <taxon>Pezizaceae</taxon>
        <taxon>Terfezia</taxon>
    </lineage>
</organism>
<protein>
    <recommendedName>
        <fullName evidence="4">Terpenoid synthase</fullName>
    </recommendedName>
</protein>
<evidence type="ECO:0000313" key="2">
    <source>
        <dbReference type="EMBL" id="RPB22706.1"/>
    </source>
</evidence>
<dbReference type="InParanoid" id="A0A3N4LIX0"/>
<name>A0A3N4LIX0_9PEZI</name>
<feature type="compositionally biased region" description="Polar residues" evidence="1">
    <location>
        <begin position="446"/>
        <end position="463"/>
    </location>
</feature>
<gene>
    <name evidence="2" type="ORF">L211DRAFT_869186</name>
</gene>
<accession>A0A3N4LIX0</accession>
<dbReference type="Pfam" id="PF19086">
    <property type="entry name" value="Terpene_syn_C_2"/>
    <property type="match status" value="1"/>
</dbReference>
<dbReference type="OrthoDB" id="1731983at2759"/>
<sequence>MVQSFFPQVKHTADTRKNSRKYKSDVWAKAWLAKKVSAIWRMAARRQKRLKKHKEPSYSLSEPDVSEGYSELYRVCCVLSRIPLTTFTAGNSTYHSVKWPVQKLGSNYALTVPSPYSTDIRLDVAIDLSDLLCKLPDTMKTIYEKADPKKLINLMLPEGVIGKEARKVAAAFWLWLCITDDILEAMEMDEDFVQGINDMHAALAGSTNTAQYDNNSQISFITHLFRDMVYDTVLQDEDSKNSKVQWQQNFIACVQEIAHAFTVERPLFNAGKRVILEDWMNLRVVTISARPFMILARASLNIPGGMSILGNPLLDGYQRYTGKQTETETELGCLESTLQCILGLQNDILGWEKDNAENLNLNCIQILIAQGKDSMNPTDTYKLSLTTAIEAHNQLVISAVSRAFEILNGSRNIPDNSSRRESLVPSLCSSDVGNIANGRVSAEASPGTSTVDLCSPTTQQQQPREAEVDIVDTDSEAESRSTREVSFCLFGQAAKFSQSITEISCREARALIHDQEQIERKRICQYVRVLLNMANGMANWMIACKRYAVKNKC</sequence>
<dbReference type="AlphaFoldDB" id="A0A3N4LIX0"/>
<dbReference type="Proteomes" id="UP000267821">
    <property type="component" value="Unassembled WGS sequence"/>
</dbReference>
<dbReference type="SUPFAM" id="SSF48576">
    <property type="entry name" value="Terpenoid synthases"/>
    <property type="match status" value="1"/>
</dbReference>
<feature type="region of interest" description="Disordered" evidence="1">
    <location>
        <begin position="444"/>
        <end position="469"/>
    </location>
</feature>